<organism evidence="2 3">
    <name type="scientific">Caenorhabditis angaria</name>
    <dbReference type="NCBI Taxonomy" id="860376"/>
    <lineage>
        <taxon>Eukaryota</taxon>
        <taxon>Metazoa</taxon>
        <taxon>Ecdysozoa</taxon>
        <taxon>Nematoda</taxon>
        <taxon>Chromadorea</taxon>
        <taxon>Rhabditida</taxon>
        <taxon>Rhabditina</taxon>
        <taxon>Rhabditomorpha</taxon>
        <taxon>Rhabditoidea</taxon>
        <taxon>Rhabditidae</taxon>
        <taxon>Peloderinae</taxon>
        <taxon>Caenorhabditis</taxon>
    </lineage>
</organism>
<keyword evidence="1" id="KW-0732">Signal</keyword>
<reference evidence="2" key="1">
    <citation type="submission" date="2022-11" db="EMBL/GenBank/DDBJ databases">
        <authorList>
            <person name="Kikuchi T."/>
        </authorList>
    </citation>
    <scope>NUCLEOTIDE SEQUENCE</scope>
    <source>
        <strain evidence="2">PS1010</strain>
    </source>
</reference>
<dbReference type="AlphaFoldDB" id="A0A9P1J4R9"/>
<dbReference type="Proteomes" id="UP001152747">
    <property type="component" value="Unassembled WGS sequence"/>
</dbReference>
<evidence type="ECO:0000313" key="2">
    <source>
        <dbReference type="EMBL" id="CAI5456287.1"/>
    </source>
</evidence>
<feature type="chain" id="PRO_5040408751" evidence="1">
    <location>
        <begin position="18"/>
        <end position="368"/>
    </location>
</feature>
<comment type="caution">
    <text evidence="2">The sequence shown here is derived from an EMBL/GenBank/DDBJ whole genome shotgun (WGS) entry which is preliminary data.</text>
</comment>
<sequence length="368" mass="42562">MFKLLLFLIISAVFSTAFPTEEENILIGRKFLTAFYKAAKSNDYSIFYFLFVGKGFDQNKNPIGEATKQEIFRLFLSNGRQGNLDVVENNRELVITFLSSTNFRFIFNVNKLNNGFKVTSISYFTSNTTSSQQDNIEIGKRFLEAFQKAAETNDYSMFSMQFKGLRFDVNSNPLGQLSRFDIFPLFLSNHDRGEVEVETINEILLIQYHTTTNVRFVFNVNNLGKNTFILNGVSYYSSNSRNLPTQQENYYIGKQFLQEFQRAAKFNDYSMFSIHFVANRYDLNNNSLGKIPKSEIFRIFLSNYGRGEIDVVEKNGELIIEFRPSSNVRFLFNVVNFGKNGFILKSISYFTPTSLFEDLAAALHREHF</sequence>
<name>A0A9P1J4R9_9PELO</name>
<evidence type="ECO:0000256" key="1">
    <source>
        <dbReference type="SAM" id="SignalP"/>
    </source>
</evidence>
<accession>A0A9P1J4R9</accession>
<evidence type="ECO:0000313" key="3">
    <source>
        <dbReference type="Proteomes" id="UP001152747"/>
    </source>
</evidence>
<proteinExistence type="predicted"/>
<gene>
    <name evidence="2" type="ORF">CAMP_LOCUS18924</name>
</gene>
<protein>
    <submittedName>
        <fullName evidence="2">Uncharacterized protein</fullName>
    </submittedName>
</protein>
<dbReference type="EMBL" id="CANHGI010000006">
    <property type="protein sequence ID" value="CAI5456287.1"/>
    <property type="molecule type" value="Genomic_DNA"/>
</dbReference>
<feature type="signal peptide" evidence="1">
    <location>
        <begin position="1"/>
        <end position="17"/>
    </location>
</feature>
<keyword evidence="3" id="KW-1185">Reference proteome</keyword>